<proteinExistence type="predicted"/>
<keyword evidence="1" id="KW-0285">Flavoprotein</keyword>
<dbReference type="SUPFAM" id="SSF52218">
    <property type="entry name" value="Flavoproteins"/>
    <property type="match status" value="1"/>
</dbReference>
<evidence type="ECO:0000259" key="3">
    <source>
        <dbReference type="Pfam" id="PF03358"/>
    </source>
</evidence>
<dbReference type="InterPro" id="IPR029039">
    <property type="entry name" value="Flavoprotein-like_sf"/>
</dbReference>
<name>A0A212JFS1_9BACT</name>
<gene>
    <name evidence="4" type="ORF">KM92DES2_11035</name>
</gene>
<dbReference type="InterPro" id="IPR005025">
    <property type="entry name" value="FMN_Rdtase-like_dom"/>
</dbReference>
<accession>A0A212JFS1</accession>
<evidence type="ECO:0000256" key="2">
    <source>
        <dbReference type="ARBA" id="ARBA00022643"/>
    </source>
</evidence>
<dbReference type="Pfam" id="PF03358">
    <property type="entry name" value="FMN_red"/>
    <property type="match status" value="1"/>
</dbReference>
<dbReference type="AlphaFoldDB" id="A0A212JFS1"/>
<dbReference type="GO" id="GO:0016491">
    <property type="term" value="F:oxidoreductase activity"/>
    <property type="evidence" value="ECO:0007669"/>
    <property type="project" value="InterPro"/>
</dbReference>
<evidence type="ECO:0000313" key="4">
    <source>
        <dbReference type="EMBL" id="SBV98277.1"/>
    </source>
</evidence>
<dbReference type="PANTHER" id="PTHR43278">
    <property type="entry name" value="NAD(P)H-DEPENDENT FMN-CONTAINING OXIDOREDUCTASE YWQN-RELATED"/>
    <property type="match status" value="1"/>
</dbReference>
<reference evidence="4" key="1">
    <citation type="submission" date="2016-04" db="EMBL/GenBank/DDBJ databases">
        <authorList>
            <person name="Evans L.H."/>
            <person name="Alamgir A."/>
            <person name="Owens N."/>
            <person name="Weber N.D."/>
            <person name="Virtaneva K."/>
            <person name="Barbian K."/>
            <person name="Babar A."/>
            <person name="Rosenke K."/>
        </authorList>
    </citation>
    <scope>NUCLEOTIDE SEQUENCE</scope>
    <source>
        <strain evidence="4">92-2</strain>
    </source>
</reference>
<feature type="domain" description="NADPH-dependent FMN reductase-like" evidence="3">
    <location>
        <begin position="1"/>
        <end position="160"/>
    </location>
</feature>
<dbReference type="RefSeq" id="WP_192112368.1">
    <property type="nucleotide sequence ID" value="NZ_CALHHP010000042.1"/>
</dbReference>
<evidence type="ECO:0000256" key="1">
    <source>
        <dbReference type="ARBA" id="ARBA00022630"/>
    </source>
</evidence>
<dbReference type="PANTHER" id="PTHR43278:SF4">
    <property type="entry name" value="NAD(P)H-DEPENDENT FMN-CONTAINING OXIDOREDUCTASE YWQN-RELATED"/>
    <property type="match status" value="1"/>
</dbReference>
<keyword evidence="2" id="KW-0288">FMN</keyword>
<organism evidence="4">
    <name type="scientific">uncultured Desulfovibrio sp</name>
    <dbReference type="NCBI Taxonomy" id="167968"/>
    <lineage>
        <taxon>Bacteria</taxon>
        <taxon>Pseudomonadati</taxon>
        <taxon>Thermodesulfobacteriota</taxon>
        <taxon>Desulfovibrionia</taxon>
        <taxon>Desulfovibrionales</taxon>
        <taxon>Desulfovibrionaceae</taxon>
        <taxon>Desulfovibrio</taxon>
        <taxon>environmental samples</taxon>
    </lineage>
</organism>
<sequence length="199" mass="21318">MKVLAINGSPRKNGNTALLLHEALAPLSEAGWEVETVQLGGKKIQGCRGCEKCAELKNGRCVFDNDMLNELLQKMLAADAMILGTPCYFTDMSAELKALVDRAGFVAYVNGGLFQGKIGAAVVAAGRAGATHAYDSINHMFLMSKMLVPGSTYWNMGFGHAEGEAAKDAFALENMRHLGRAIDWLGKAVIPHMAEYPAA</sequence>
<dbReference type="Gene3D" id="3.40.50.360">
    <property type="match status" value="1"/>
</dbReference>
<dbReference type="EMBL" id="FLUP01000001">
    <property type="protein sequence ID" value="SBV98277.1"/>
    <property type="molecule type" value="Genomic_DNA"/>
</dbReference>
<dbReference type="InterPro" id="IPR051796">
    <property type="entry name" value="ISF_SsuE-like"/>
</dbReference>
<protein>
    <submittedName>
        <fullName evidence="4">Putative NADPH-dependent FMN reductase</fullName>
    </submittedName>
</protein>